<evidence type="ECO:0000313" key="1">
    <source>
        <dbReference type="EMBL" id="MTD33018.1"/>
    </source>
</evidence>
<dbReference type="Gene3D" id="2.40.128.100">
    <property type="entry name" value="OPCA outer membrane adhesin/invasin"/>
    <property type="match status" value="1"/>
</dbReference>
<dbReference type="AlphaFoldDB" id="A0A844GCQ9"/>
<comment type="caution">
    <text evidence="1">The sequence shown here is derived from an EMBL/GenBank/DDBJ whole genome shotgun (WGS) entry which is preliminary data.</text>
</comment>
<dbReference type="InterPro" id="IPR020080">
    <property type="entry name" value="OM_adhesin/peptidase_omptin"/>
</dbReference>
<keyword evidence="2" id="KW-1185">Reference proteome</keyword>
<dbReference type="RefSeq" id="WP_230369701.1">
    <property type="nucleotide sequence ID" value="NZ_WLYX01000001.1"/>
</dbReference>
<dbReference type="SUPFAM" id="SSF69917">
    <property type="entry name" value="OMPT-like"/>
    <property type="match status" value="1"/>
</dbReference>
<evidence type="ECO:0000313" key="2">
    <source>
        <dbReference type="Proteomes" id="UP000446658"/>
    </source>
</evidence>
<protein>
    <submittedName>
        <fullName evidence="1">Uncharacterized protein</fullName>
    </submittedName>
</protein>
<dbReference type="Proteomes" id="UP000446658">
    <property type="component" value="Unassembled WGS sequence"/>
</dbReference>
<organism evidence="1 2">
    <name type="scientific">Paludibacterium denitrificans</name>
    <dbReference type="NCBI Taxonomy" id="2675226"/>
    <lineage>
        <taxon>Bacteria</taxon>
        <taxon>Pseudomonadati</taxon>
        <taxon>Pseudomonadota</taxon>
        <taxon>Betaproteobacteria</taxon>
        <taxon>Neisseriales</taxon>
        <taxon>Chromobacteriaceae</taxon>
        <taxon>Paludibacterium</taxon>
    </lineage>
</organism>
<dbReference type="GO" id="GO:0004190">
    <property type="term" value="F:aspartic-type endopeptidase activity"/>
    <property type="evidence" value="ECO:0007669"/>
    <property type="project" value="InterPro"/>
</dbReference>
<gene>
    <name evidence="1" type="ORF">GKE73_06835</name>
</gene>
<sequence length="148" mass="16738">MASLATFSIGPGYRNLTDRLDQSGNGGYKRENELFYATIGGESTYNLGSNWQVTPKVSYNYLLQGKQHSYLDGVTLNNTQKHGSGYELSATFSTKINNQYGIKITPFWRYWSIHKSDDVYFTYGGNTYVGSEPKNMTQEYGLNLSMVF</sequence>
<accession>A0A844GCQ9</accession>
<dbReference type="EMBL" id="WLYX01000001">
    <property type="protein sequence ID" value="MTD33018.1"/>
    <property type="molecule type" value="Genomic_DNA"/>
</dbReference>
<proteinExistence type="predicted"/>
<reference evidence="1 2" key="1">
    <citation type="submission" date="2019-11" db="EMBL/GenBank/DDBJ databases">
        <title>Draft genome sequence of Paludibacterium sp. dN18-1.</title>
        <authorList>
            <person name="Im W.-T."/>
        </authorList>
    </citation>
    <scope>NUCLEOTIDE SEQUENCE [LARGE SCALE GENOMIC DNA]</scope>
    <source>
        <strain evidence="2">dN 18-1</strain>
    </source>
</reference>
<name>A0A844GCQ9_9NEIS</name>